<dbReference type="InterPro" id="IPR051922">
    <property type="entry name" value="Bact_Sporulation_Assoc"/>
</dbReference>
<keyword evidence="1" id="KW-0812">Transmembrane</keyword>
<dbReference type="InterPro" id="IPR013693">
    <property type="entry name" value="SpoIID/LytB_N"/>
</dbReference>
<feature type="transmembrane region" description="Helical" evidence="1">
    <location>
        <begin position="54"/>
        <end position="75"/>
    </location>
</feature>
<dbReference type="Proteomes" id="UP000198618">
    <property type="component" value="Unassembled WGS sequence"/>
</dbReference>
<dbReference type="NCBIfam" id="TIGR02669">
    <property type="entry name" value="SpoIID_LytB"/>
    <property type="match status" value="1"/>
</dbReference>
<gene>
    <name evidence="3" type="ORF">SAMN05216389_1194</name>
</gene>
<evidence type="ECO:0000313" key="3">
    <source>
        <dbReference type="EMBL" id="SET65599.1"/>
    </source>
</evidence>
<dbReference type="STRING" id="930131.SAMN05216389_1194"/>
<evidence type="ECO:0000313" key="4">
    <source>
        <dbReference type="Proteomes" id="UP000198618"/>
    </source>
</evidence>
<keyword evidence="1" id="KW-0472">Membrane</keyword>
<dbReference type="GO" id="GO:0030288">
    <property type="term" value="C:outer membrane-bounded periplasmic space"/>
    <property type="evidence" value="ECO:0007669"/>
    <property type="project" value="TreeGrafter"/>
</dbReference>
<keyword evidence="1" id="KW-1133">Transmembrane helix</keyword>
<evidence type="ECO:0000256" key="1">
    <source>
        <dbReference type="SAM" id="Phobius"/>
    </source>
</evidence>
<organism evidence="3 4">
    <name type="scientific">Oceanobacillus limi</name>
    <dbReference type="NCBI Taxonomy" id="930131"/>
    <lineage>
        <taxon>Bacteria</taxon>
        <taxon>Bacillati</taxon>
        <taxon>Bacillota</taxon>
        <taxon>Bacilli</taxon>
        <taxon>Bacillales</taxon>
        <taxon>Bacillaceae</taxon>
        <taxon>Oceanobacillus</taxon>
    </lineage>
</organism>
<feature type="domain" description="Sporulation stage II protein D amidase enhancer LytB N-terminal" evidence="2">
    <location>
        <begin position="108"/>
        <end position="209"/>
    </location>
</feature>
<dbReference type="GO" id="GO:0030435">
    <property type="term" value="P:sporulation resulting in formation of a cellular spore"/>
    <property type="evidence" value="ECO:0007669"/>
    <property type="project" value="InterPro"/>
</dbReference>
<dbReference type="AlphaFoldDB" id="A0A1I0G3W7"/>
<dbReference type="NCBIfam" id="TIGR02870">
    <property type="entry name" value="spore_II_D"/>
    <property type="match status" value="1"/>
</dbReference>
<sequence length="380" mass="43077">MPNRKSNHKLLQKKLKQKKQAHTLAKIKKSSKPQLPFSKKTLGTKNTKWKLPSLVVGSLIFIILVIPTIIVIPFVSDDSYEASTLEQEAEYEEMLSSDSAVTVSVMRTQSNSIEDVPLETYVSGVVASEMPAEFEMEALKSQALTARTYIVNQLLYEEENSEADVGDSTLDQVYKNERELREKWGDEYNKNMKKIMEAVAATEGEILTFNDAPITPQYFSTSNGYTENSEDYWSNEIPYLRSVESPWDEVSPYYLDQETFSVEEVENKLGIDLPDTNQFAIEVTRTESKRVKELTLGEYSFSGKDVREALELRSSDFTINQKDNYLVFETKGNGHGVGMSQYGANGMAKEGKTYKDIVNYYYKDVEISTVTDSVPTLVSR</sequence>
<dbReference type="PANTHER" id="PTHR30032:SF4">
    <property type="entry name" value="AMIDASE ENHANCER"/>
    <property type="match status" value="1"/>
</dbReference>
<name>A0A1I0G3W7_9BACI</name>
<dbReference type="PANTHER" id="PTHR30032">
    <property type="entry name" value="N-ACETYLMURAMOYL-L-ALANINE AMIDASE-RELATED"/>
    <property type="match status" value="1"/>
</dbReference>
<protein>
    <submittedName>
        <fullName evidence="3">Stage II sporulation protein D</fullName>
    </submittedName>
</protein>
<dbReference type="EMBL" id="FOHE01000019">
    <property type="protein sequence ID" value="SET65599.1"/>
    <property type="molecule type" value="Genomic_DNA"/>
</dbReference>
<reference evidence="3 4" key="1">
    <citation type="submission" date="2016-10" db="EMBL/GenBank/DDBJ databases">
        <authorList>
            <person name="de Groot N.N."/>
        </authorList>
    </citation>
    <scope>NUCLEOTIDE SEQUENCE [LARGE SCALE GENOMIC DNA]</scope>
    <source>
        <strain evidence="3 4">IBRC-M 10780</strain>
    </source>
</reference>
<dbReference type="Pfam" id="PF08486">
    <property type="entry name" value="SpoIID"/>
    <property type="match status" value="1"/>
</dbReference>
<dbReference type="RefSeq" id="WP_244513622.1">
    <property type="nucleotide sequence ID" value="NZ_FOHE01000019.1"/>
</dbReference>
<keyword evidence="4" id="KW-1185">Reference proteome</keyword>
<evidence type="ECO:0000259" key="2">
    <source>
        <dbReference type="Pfam" id="PF08486"/>
    </source>
</evidence>
<dbReference type="InterPro" id="IPR014225">
    <property type="entry name" value="Spore_II_D_firmicutes"/>
</dbReference>
<accession>A0A1I0G3W7</accession>
<dbReference type="InterPro" id="IPR013486">
    <property type="entry name" value="SpoIID/LytB"/>
</dbReference>
<proteinExistence type="predicted"/>